<reference evidence="5" key="1">
    <citation type="submission" date="2017-04" db="EMBL/GenBank/DDBJ databases">
        <authorList>
            <person name="Varghese N."/>
            <person name="Submissions S."/>
        </authorList>
    </citation>
    <scope>NUCLEOTIDE SEQUENCE [LARGE SCALE GENOMIC DNA]</scope>
    <source>
        <strain evidence="5">RKEM611</strain>
    </source>
</reference>
<name>A0A1Y6BN63_9BACT</name>
<dbReference type="GO" id="GO:0006508">
    <property type="term" value="P:proteolysis"/>
    <property type="evidence" value="ECO:0007669"/>
    <property type="project" value="UniProtKB-KW"/>
</dbReference>
<proteinExistence type="inferred from homology"/>
<evidence type="ECO:0000313" key="5">
    <source>
        <dbReference type="Proteomes" id="UP000192907"/>
    </source>
</evidence>
<dbReference type="PANTHER" id="PTHR12411">
    <property type="entry name" value="CYSTEINE PROTEASE FAMILY C1-RELATED"/>
    <property type="match status" value="1"/>
</dbReference>
<evidence type="ECO:0000256" key="2">
    <source>
        <dbReference type="SAM" id="MobiDB-lite"/>
    </source>
</evidence>
<feature type="region of interest" description="Disordered" evidence="2">
    <location>
        <begin position="56"/>
        <end position="83"/>
    </location>
</feature>
<keyword evidence="4" id="KW-0378">Hydrolase</keyword>
<dbReference type="SMART" id="SM00645">
    <property type="entry name" value="Pept_C1"/>
    <property type="match status" value="1"/>
</dbReference>
<evidence type="ECO:0000313" key="4">
    <source>
        <dbReference type="EMBL" id="SMF12436.1"/>
    </source>
</evidence>
<dbReference type="InterPro" id="IPR013128">
    <property type="entry name" value="Peptidase_C1A"/>
</dbReference>
<dbReference type="AlphaFoldDB" id="A0A1Y6BN63"/>
<dbReference type="STRING" id="1513793.SAMN06296036_105165"/>
<protein>
    <submittedName>
        <fullName evidence="4">Papain family cysteine protease</fullName>
    </submittedName>
</protein>
<dbReference type="SUPFAM" id="SSF54001">
    <property type="entry name" value="Cysteine proteinases"/>
    <property type="match status" value="1"/>
</dbReference>
<comment type="similarity">
    <text evidence="1">Belongs to the peptidase C1 family.</text>
</comment>
<accession>A0A1Y6BN63</accession>
<dbReference type="EMBL" id="FWZT01000005">
    <property type="protein sequence ID" value="SMF12436.1"/>
    <property type="molecule type" value="Genomic_DNA"/>
</dbReference>
<gene>
    <name evidence="4" type="ORF">SAMN06296036_105165</name>
</gene>
<dbReference type="Proteomes" id="UP000192907">
    <property type="component" value="Unassembled WGS sequence"/>
</dbReference>
<dbReference type="InterPro" id="IPR000668">
    <property type="entry name" value="Peptidase_C1A_C"/>
</dbReference>
<dbReference type="InterPro" id="IPR038765">
    <property type="entry name" value="Papain-like_cys_pep_sf"/>
</dbReference>
<organism evidence="4 5">
    <name type="scientific">Pseudobacteriovorax antillogorgiicola</name>
    <dbReference type="NCBI Taxonomy" id="1513793"/>
    <lineage>
        <taxon>Bacteria</taxon>
        <taxon>Pseudomonadati</taxon>
        <taxon>Bdellovibrionota</taxon>
        <taxon>Oligoflexia</taxon>
        <taxon>Oligoflexales</taxon>
        <taxon>Pseudobacteriovoracaceae</taxon>
        <taxon>Pseudobacteriovorax</taxon>
    </lineage>
</organism>
<evidence type="ECO:0000259" key="3">
    <source>
        <dbReference type="SMART" id="SM00645"/>
    </source>
</evidence>
<dbReference type="RefSeq" id="WP_132317375.1">
    <property type="nucleotide sequence ID" value="NZ_FWZT01000005.1"/>
</dbReference>
<sequence length="398" mass="44852">MRFCCALLVFLSVSARAEKKLPPLLIAILEDLTQNSGATNLDQKYYEKVLGPLPASAAPDQPKAQESGASVQEEMLSRFKEKARADRQQYKATADSMKSRYMATLQSMKRQHQETFDYWKSYHSKFDRDRVTFKKNLVDYQSLAPKKVQRESSNKPSKARYTYKMIRGARDLPIRHQGARPTCSAFATARAVEILLRQQGQEYDISEQYVYWAAKPDCQDKPCSKRGSWAVPALDHSQQQSRLDLPSEAQCPYKIEAQRGNETQVPLPSGCFQKGVARVADYDSFYSVGDLPEVLDKDQPVIAAVRLSPNFYGQRPVIDLARLNEGGGLDQHGKGHAINIVGYLELPEHLAHEGRYCYVVANSWGLGWGQGGHSCVTEKWLDRHLLNLPMIAVTKVHA</sequence>
<dbReference type="Pfam" id="PF00112">
    <property type="entry name" value="Peptidase_C1"/>
    <property type="match status" value="1"/>
</dbReference>
<dbReference type="GO" id="GO:0008234">
    <property type="term" value="F:cysteine-type peptidase activity"/>
    <property type="evidence" value="ECO:0007669"/>
    <property type="project" value="InterPro"/>
</dbReference>
<dbReference type="Gene3D" id="3.90.70.10">
    <property type="entry name" value="Cysteine proteinases"/>
    <property type="match status" value="1"/>
</dbReference>
<keyword evidence="4" id="KW-0645">Protease</keyword>
<evidence type="ECO:0000256" key="1">
    <source>
        <dbReference type="ARBA" id="ARBA00008455"/>
    </source>
</evidence>
<feature type="domain" description="Peptidase C1A papain C-terminal" evidence="3">
    <location>
        <begin position="169"/>
        <end position="394"/>
    </location>
</feature>
<dbReference type="OrthoDB" id="5289073at2"/>
<keyword evidence="5" id="KW-1185">Reference proteome</keyword>
<dbReference type="CDD" id="cd02619">
    <property type="entry name" value="Peptidase_C1"/>
    <property type="match status" value="1"/>
</dbReference>